<protein>
    <recommendedName>
        <fullName evidence="4">Reverse transcriptase domain-containing protein</fullName>
    </recommendedName>
</protein>
<comment type="caution">
    <text evidence="2">The sequence shown here is derived from an EMBL/GenBank/DDBJ whole genome shotgun (WGS) entry which is preliminary data.</text>
</comment>
<evidence type="ECO:0000313" key="3">
    <source>
        <dbReference type="Proteomes" id="UP001151760"/>
    </source>
</evidence>
<keyword evidence="3" id="KW-1185">Reference proteome</keyword>
<name>A0ABQ5C8V5_9ASTR</name>
<reference evidence="2" key="2">
    <citation type="submission" date="2022-01" db="EMBL/GenBank/DDBJ databases">
        <authorList>
            <person name="Yamashiro T."/>
            <person name="Shiraishi A."/>
            <person name="Satake H."/>
            <person name="Nakayama K."/>
        </authorList>
    </citation>
    <scope>NUCLEOTIDE SEQUENCE</scope>
</reference>
<evidence type="ECO:0000256" key="1">
    <source>
        <dbReference type="SAM" id="MobiDB-lite"/>
    </source>
</evidence>
<organism evidence="2 3">
    <name type="scientific">Tanacetum coccineum</name>
    <dbReference type="NCBI Taxonomy" id="301880"/>
    <lineage>
        <taxon>Eukaryota</taxon>
        <taxon>Viridiplantae</taxon>
        <taxon>Streptophyta</taxon>
        <taxon>Embryophyta</taxon>
        <taxon>Tracheophyta</taxon>
        <taxon>Spermatophyta</taxon>
        <taxon>Magnoliopsida</taxon>
        <taxon>eudicotyledons</taxon>
        <taxon>Gunneridae</taxon>
        <taxon>Pentapetalae</taxon>
        <taxon>asterids</taxon>
        <taxon>campanulids</taxon>
        <taxon>Asterales</taxon>
        <taxon>Asteraceae</taxon>
        <taxon>Asteroideae</taxon>
        <taxon>Anthemideae</taxon>
        <taxon>Anthemidinae</taxon>
        <taxon>Tanacetum</taxon>
    </lineage>
</organism>
<feature type="region of interest" description="Disordered" evidence="1">
    <location>
        <begin position="1"/>
        <end position="21"/>
    </location>
</feature>
<proteinExistence type="predicted"/>
<feature type="region of interest" description="Disordered" evidence="1">
    <location>
        <begin position="37"/>
        <end position="72"/>
    </location>
</feature>
<sequence>MIKEHDQQAQGTGTPRRLTYDFDREALKRSLAKSFSDRFSLESSGTSDTRVRTRSVGLEGTDEDLSSPYKRPKPTPFTTRITCFNTSSETRLPRNIKVYDGNKDPKDHLGNFLEAAKQEEWLMPVWCKMFCQTLGGAAPKKVRKGPPEIHGIKRRQNEGLQAFMDPFKFESSHIKGVLPVLRISAFMHGHGHPKLAKKAQ</sequence>
<gene>
    <name evidence="2" type="ORF">Tco_0893408</name>
</gene>
<reference evidence="2" key="1">
    <citation type="journal article" date="2022" name="Int. J. Mol. Sci.">
        <title>Draft Genome of Tanacetum Coccineum: Genomic Comparison of Closely Related Tanacetum-Family Plants.</title>
        <authorList>
            <person name="Yamashiro T."/>
            <person name="Shiraishi A."/>
            <person name="Nakayama K."/>
            <person name="Satake H."/>
        </authorList>
    </citation>
    <scope>NUCLEOTIDE SEQUENCE</scope>
</reference>
<evidence type="ECO:0008006" key="4">
    <source>
        <dbReference type="Google" id="ProtNLM"/>
    </source>
</evidence>
<evidence type="ECO:0000313" key="2">
    <source>
        <dbReference type="EMBL" id="GJT23471.1"/>
    </source>
</evidence>
<dbReference type="EMBL" id="BQNB010014058">
    <property type="protein sequence ID" value="GJT23471.1"/>
    <property type="molecule type" value="Genomic_DNA"/>
</dbReference>
<accession>A0ABQ5C8V5</accession>
<dbReference type="Proteomes" id="UP001151760">
    <property type="component" value="Unassembled WGS sequence"/>
</dbReference>